<dbReference type="PRINTS" id="PR01036">
    <property type="entry name" value="TCRTETB"/>
</dbReference>
<dbReference type="InterPro" id="IPR020846">
    <property type="entry name" value="MFS_dom"/>
</dbReference>
<dbReference type="PROSITE" id="PS00216">
    <property type="entry name" value="SUGAR_TRANSPORT_1"/>
    <property type="match status" value="1"/>
</dbReference>
<evidence type="ECO:0000313" key="11">
    <source>
        <dbReference type="Proteomes" id="UP000310189"/>
    </source>
</evidence>
<proteinExistence type="inferred from homology"/>
<comment type="subcellular location">
    <subcellularLocation>
        <location evidence="1">Endomembrane system</location>
        <topology evidence="1">Multi-pass membrane protein</topology>
    </subcellularLocation>
</comment>
<evidence type="ECO:0000256" key="7">
    <source>
        <dbReference type="SAM" id="MobiDB-lite"/>
    </source>
</evidence>
<dbReference type="Gene3D" id="1.20.1250.20">
    <property type="entry name" value="MFS general substrate transporter like domains"/>
    <property type="match status" value="2"/>
</dbReference>
<evidence type="ECO:0000256" key="1">
    <source>
        <dbReference type="ARBA" id="ARBA00004127"/>
    </source>
</evidence>
<dbReference type="InterPro" id="IPR011701">
    <property type="entry name" value="MFS"/>
</dbReference>
<feature type="transmembrane region" description="Helical" evidence="8">
    <location>
        <begin position="402"/>
        <end position="419"/>
    </location>
</feature>
<dbReference type="Pfam" id="PF07690">
    <property type="entry name" value="MFS_1"/>
    <property type="match status" value="1"/>
</dbReference>
<name>A0A4T0FT59_9BASI</name>
<feature type="compositionally biased region" description="Basic and acidic residues" evidence="7">
    <location>
        <begin position="617"/>
        <end position="639"/>
    </location>
</feature>
<accession>A0A4T0FT59</accession>
<dbReference type="PANTHER" id="PTHR23501:SF189">
    <property type="entry name" value="DRUG TRANSPORTER, PUTATIVE (AFU_ORTHOLOGUE AFUA_4G03920)-RELATED"/>
    <property type="match status" value="1"/>
</dbReference>
<keyword evidence="3" id="KW-0813">Transport</keyword>
<feature type="transmembrane region" description="Helical" evidence="8">
    <location>
        <begin position="431"/>
        <end position="452"/>
    </location>
</feature>
<evidence type="ECO:0000256" key="3">
    <source>
        <dbReference type="ARBA" id="ARBA00022448"/>
    </source>
</evidence>
<dbReference type="PROSITE" id="PS50850">
    <property type="entry name" value="MFS"/>
    <property type="match status" value="1"/>
</dbReference>
<feature type="compositionally biased region" description="Basic and acidic residues" evidence="7">
    <location>
        <begin position="577"/>
        <end position="600"/>
    </location>
</feature>
<reference evidence="10 11" key="1">
    <citation type="submission" date="2019-03" db="EMBL/GenBank/DDBJ databases">
        <title>Sequencing 23 genomes of Wallemia ichthyophaga.</title>
        <authorList>
            <person name="Gostincar C."/>
        </authorList>
    </citation>
    <scope>NUCLEOTIDE SEQUENCE [LARGE SCALE GENOMIC DNA]</scope>
    <source>
        <strain evidence="10 11">EXF-5753</strain>
    </source>
</reference>
<evidence type="ECO:0000256" key="8">
    <source>
        <dbReference type="SAM" id="Phobius"/>
    </source>
</evidence>
<gene>
    <name evidence="10" type="ORF">E3P99_01177</name>
</gene>
<feature type="domain" description="Major facilitator superfamily (MFS) profile" evidence="9">
    <location>
        <begin position="78"/>
        <end position="561"/>
    </location>
</feature>
<dbReference type="InterPro" id="IPR005829">
    <property type="entry name" value="Sugar_transporter_CS"/>
</dbReference>
<feature type="transmembrane region" description="Helical" evidence="8">
    <location>
        <begin position="103"/>
        <end position="122"/>
    </location>
</feature>
<dbReference type="AlphaFoldDB" id="A0A4T0FT59"/>
<organism evidence="10 11">
    <name type="scientific">Wallemia hederae</name>
    <dbReference type="NCBI Taxonomy" id="1540922"/>
    <lineage>
        <taxon>Eukaryota</taxon>
        <taxon>Fungi</taxon>
        <taxon>Dikarya</taxon>
        <taxon>Basidiomycota</taxon>
        <taxon>Wallemiomycotina</taxon>
        <taxon>Wallemiomycetes</taxon>
        <taxon>Wallemiales</taxon>
        <taxon>Wallemiaceae</taxon>
        <taxon>Wallemia</taxon>
    </lineage>
</organism>
<protein>
    <recommendedName>
        <fullName evidence="9">Major facilitator superfamily (MFS) profile domain-containing protein</fullName>
    </recommendedName>
</protein>
<keyword evidence="11" id="KW-1185">Reference proteome</keyword>
<sequence length="639" mass="69495">MATPNNPETTGSVHHSESDNSIKKELDSVDGEYNMAAQRRFYPPISPANPTITDNRNDAEKQITDQTNYLPKSRIVMVFLACSSVDFLALMDQTNVAVASNIIASNLGAGGLSSWIASAYFLTSTSAMLNLGRISDVWGRKIVLMVSLFGFFVFTLGSSLSQTMTQLIVFRALTGCFGGGLMSLCQVIVSDVVSLRDRGKWQGILGAFVAIANGVGPVIGGAFASFQWRWIFWLNLPICAVTSAMVWFIMPLKKVEGSWKEKFFRIDFAGALLTLLSTTLVILGLTWAGSEYAWDSAHVLATLICGVAVGVVFLLWEGKFSALPVMPLHIFKSRMVCGACITQAINGWIFLSQTFYIPNFYQLAFGYSPVISGCMLLPLTVVQTISSTIGGLLVTWTGRYKLIILSGWALWAVGVGLISTLDESSGLGKQIGYSILAGYGVGQTLQASLVAVQAAVDRKDMSVVTSTRNFVRNLGGTLGLAISGTILNNITRSKLSAGGVAGEVIDRVINNPETARENLDDATRQLVVSVYREGFRAVFLACSAWAAIAFFVAIFMMPQINLDRSDDEKLKEEGKKWVEEGKKKKQAKKEGVSGEDGNEKVDDEDTQREAGQQIAETDNKVTHLTEQHVLEREAAERPN</sequence>
<evidence type="ECO:0000313" key="10">
    <source>
        <dbReference type="EMBL" id="TIA91245.1"/>
    </source>
</evidence>
<feature type="transmembrane region" description="Helical" evidence="8">
    <location>
        <begin position="230"/>
        <end position="250"/>
    </location>
</feature>
<comment type="similarity">
    <text evidence="2">Belongs to the major facilitator superfamily.</text>
</comment>
<dbReference type="OrthoDB" id="10021397at2759"/>
<feature type="transmembrane region" description="Helical" evidence="8">
    <location>
        <begin position="296"/>
        <end position="316"/>
    </location>
</feature>
<feature type="compositionally biased region" description="Basic and acidic residues" evidence="7">
    <location>
        <begin position="14"/>
        <end position="27"/>
    </location>
</feature>
<dbReference type="GO" id="GO:0012505">
    <property type="term" value="C:endomembrane system"/>
    <property type="evidence" value="ECO:0007669"/>
    <property type="project" value="UniProtKB-SubCell"/>
</dbReference>
<keyword evidence="6 8" id="KW-0472">Membrane</keyword>
<keyword evidence="5 8" id="KW-1133">Transmembrane helix</keyword>
<feature type="transmembrane region" description="Helical" evidence="8">
    <location>
        <begin position="370"/>
        <end position="395"/>
    </location>
</feature>
<keyword evidence="4 8" id="KW-0812">Transmembrane</keyword>
<dbReference type="InterPro" id="IPR036259">
    <property type="entry name" value="MFS_trans_sf"/>
</dbReference>
<comment type="caution">
    <text evidence="10">The sequence shown here is derived from an EMBL/GenBank/DDBJ whole genome shotgun (WGS) entry which is preliminary data.</text>
</comment>
<dbReference type="Proteomes" id="UP000310189">
    <property type="component" value="Unassembled WGS sequence"/>
</dbReference>
<feature type="transmembrane region" description="Helical" evidence="8">
    <location>
        <begin position="167"/>
        <end position="189"/>
    </location>
</feature>
<dbReference type="FunFam" id="1.20.1720.10:FF:000013">
    <property type="entry name" value="Related to multidrug resistance proteins"/>
    <property type="match status" value="1"/>
</dbReference>
<evidence type="ECO:0000256" key="5">
    <source>
        <dbReference type="ARBA" id="ARBA00022989"/>
    </source>
</evidence>
<evidence type="ECO:0000259" key="9">
    <source>
        <dbReference type="PROSITE" id="PS50850"/>
    </source>
</evidence>
<dbReference type="GO" id="GO:0022857">
    <property type="term" value="F:transmembrane transporter activity"/>
    <property type="evidence" value="ECO:0007669"/>
    <property type="project" value="InterPro"/>
</dbReference>
<dbReference type="PANTHER" id="PTHR23501">
    <property type="entry name" value="MAJOR FACILITATOR SUPERFAMILY"/>
    <property type="match status" value="1"/>
</dbReference>
<feature type="transmembrane region" description="Helical" evidence="8">
    <location>
        <begin position="271"/>
        <end position="290"/>
    </location>
</feature>
<feature type="transmembrane region" description="Helical" evidence="8">
    <location>
        <begin position="142"/>
        <end position="161"/>
    </location>
</feature>
<evidence type="ECO:0000256" key="4">
    <source>
        <dbReference type="ARBA" id="ARBA00022692"/>
    </source>
</evidence>
<feature type="region of interest" description="Disordered" evidence="7">
    <location>
        <begin position="577"/>
        <end position="639"/>
    </location>
</feature>
<dbReference type="EMBL" id="SPNW01000013">
    <property type="protein sequence ID" value="TIA91245.1"/>
    <property type="molecule type" value="Genomic_DNA"/>
</dbReference>
<dbReference type="GO" id="GO:0005886">
    <property type="term" value="C:plasma membrane"/>
    <property type="evidence" value="ECO:0007669"/>
    <property type="project" value="TreeGrafter"/>
</dbReference>
<feature type="transmembrane region" description="Helical" evidence="8">
    <location>
        <begin position="201"/>
        <end position="224"/>
    </location>
</feature>
<feature type="transmembrane region" description="Helical" evidence="8">
    <location>
        <begin position="534"/>
        <end position="557"/>
    </location>
</feature>
<feature type="compositionally biased region" description="Polar residues" evidence="7">
    <location>
        <begin position="1"/>
        <end position="13"/>
    </location>
</feature>
<evidence type="ECO:0000256" key="6">
    <source>
        <dbReference type="ARBA" id="ARBA00023136"/>
    </source>
</evidence>
<dbReference type="CDD" id="cd17502">
    <property type="entry name" value="MFS_Azr1_MDR_like"/>
    <property type="match status" value="1"/>
</dbReference>
<dbReference type="SUPFAM" id="SSF103473">
    <property type="entry name" value="MFS general substrate transporter"/>
    <property type="match status" value="1"/>
</dbReference>
<feature type="region of interest" description="Disordered" evidence="7">
    <location>
        <begin position="1"/>
        <end position="29"/>
    </location>
</feature>
<evidence type="ECO:0000256" key="2">
    <source>
        <dbReference type="ARBA" id="ARBA00008335"/>
    </source>
</evidence>